<dbReference type="InterPro" id="IPR038636">
    <property type="entry name" value="Wzi_sf"/>
</dbReference>
<evidence type="ECO:0008006" key="3">
    <source>
        <dbReference type="Google" id="ProtNLM"/>
    </source>
</evidence>
<gene>
    <name evidence="1" type="ORF">E2488_05450</name>
</gene>
<keyword evidence="2" id="KW-1185">Reference proteome</keyword>
<evidence type="ECO:0000313" key="1">
    <source>
        <dbReference type="EMBL" id="TEW74971.1"/>
    </source>
</evidence>
<sequence>MILKPVKIILNLTLIFTIFFELHSQNYVVELNSNISSKENLPFLLTANKFGAIPNSNNVLLNTTIFSDFKNKNNKLDVAYKASISGYIADKNNVLINELYVSIASKNWQIDLGSKNDDIVFEGLSVSNGNIINSINTRAFPGINFKTKSYLELPFAKNWLKFKANYAEYFLNDKRSVDMAHLHYKSLFFKSKLSDKLLLITGLDHYVQWGGTSEEFGKQPTNFKTYLKYITGTGDGNKTEDQINSSNAWGNHVGNYLVQLDYKGENSNWSFYWSHPFEDRSGRELANYPDAIYGFFVDLKSPKSLITHLITEFQYTKHQGKNSSINGLIDNYFNNSVYKSGWTFFGRTIGSPFFTTKVPENGITYGIDQNRFTSFNFGVKGYLSNNIQYKTNITYTKYAGWFNKPINKSLFAPYLEFLITEKSIPFDITVGASADFGDFLSTNFGGFLKLTKSGIF</sequence>
<evidence type="ECO:0000313" key="2">
    <source>
        <dbReference type="Proteomes" id="UP000298517"/>
    </source>
</evidence>
<reference evidence="1 2" key="1">
    <citation type="journal article" date="2011" name="J. Microbiol.">
        <title>Gramella jeungdoensis sp. nov., isolated from a solar saltern in Korea.</title>
        <authorList>
            <person name="Joung Y."/>
            <person name="Kim H."/>
            <person name="Jang T."/>
            <person name="Ahn T.S."/>
            <person name="Joh K."/>
        </authorList>
    </citation>
    <scope>NUCLEOTIDE SEQUENCE [LARGE SCALE GENOMIC DNA]</scope>
    <source>
        <strain evidence="1 2">KCTC 23123</strain>
    </source>
</reference>
<dbReference type="Gene3D" id="2.40.160.130">
    <property type="entry name" value="Capsule assembly protein Wzi"/>
    <property type="match status" value="1"/>
</dbReference>
<dbReference type="AlphaFoldDB" id="A0A4Y8ASV2"/>
<dbReference type="EMBL" id="SNQI01000002">
    <property type="protein sequence ID" value="TEW74971.1"/>
    <property type="molecule type" value="Genomic_DNA"/>
</dbReference>
<comment type="caution">
    <text evidence="1">The sequence shown here is derived from an EMBL/GenBank/DDBJ whole genome shotgun (WGS) entry which is preliminary data.</text>
</comment>
<proteinExistence type="predicted"/>
<organism evidence="1 2">
    <name type="scientific">Gramella jeungdoensis</name>
    <dbReference type="NCBI Taxonomy" id="708091"/>
    <lineage>
        <taxon>Bacteria</taxon>
        <taxon>Pseudomonadati</taxon>
        <taxon>Bacteroidota</taxon>
        <taxon>Flavobacteriia</taxon>
        <taxon>Flavobacteriales</taxon>
        <taxon>Flavobacteriaceae</taxon>
        <taxon>Christiangramia</taxon>
    </lineage>
</organism>
<name>A0A4Y8ASV2_9FLAO</name>
<protein>
    <recommendedName>
        <fullName evidence="3">Capsule assembly Wzi family protein</fullName>
    </recommendedName>
</protein>
<dbReference type="Proteomes" id="UP000298517">
    <property type="component" value="Unassembled WGS sequence"/>
</dbReference>
<accession>A0A4Y8ASV2</accession>